<dbReference type="EMBL" id="JACOFX010000009">
    <property type="protein sequence ID" value="MBC3909341.1"/>
    <property type="molecule type" value="Genomic_DNA"/>
</dbReference>
<dbReference type="PANTHER" id="PTHR21666:SF270">
    <property type="entry name" value="MUREIN HYDROLASE ACTIVATOR ENVC"/>
    <property type="match status" value="1"/>
</dbReference>
<feature type="domain" description="M23ase beta-sheet core" evidence="1">
    <location>
        <begin position="117"/>
        <end position="186"/>
    </location>
</feature>
<reference evidence="2 3" key="1">
    <citation type="submission" date="2020-08" db="EMBL/GenBank/DDBJ databases">
        <title>Novel species isolated from subtropical streams in China.</title>
        <authorList>
            <person name="Lu H."/>
        </authorList>
    </citation>
    <scope>NUCLEOTIDE SEQUENCE [LARGE SCALE GENOMIC DNA]</scope>
    <source>
        <strain evidence="2 3">NL8W</strain>
    </source>
</reference>
<protein>
    <submittedName>
        <fullName evidence="2">M23 family metallopeptidase</fullName>
    </submittedName>
</protein>
<comment type="caution">
    <text evidence="2">The sequence shown here is derived from an EMBL/GenBank/DDBJ whole genome shotgun (WGS) entry which is preliminary data.</text>
</comment>
<dbReference type="InterPro" id="IPR016047">
    <property type="entry name" value="M23ase_b-sheet_dom"/>
</dbReference>
<evidence type="ECO:0000313" key="3">
    <source>
        <dbReference type="Proteomes" id="UP000646911"/>
    </source>
</evidence>
<organism evidence="2 3">
    <name type="scientific">Undibacterium umbellatum</name>
    <dbReference type="NCBI Taxonomy" id="2762300"/>
    <lineage>
        <taxon>Bacteria</taxon>
        <taxon>Pseudomonadati</taxon>
        <taxon>Pseudomonadota</taxon>
        <taxon>Betaproteobacteria</taxon>
        <taxon>Burkholderiales</taxon>
        <taxon>Oxalobacteraceae</taxon>
        <taxon>Undibacterium</taxon>
    </lineage>
</organism>
<sequence length="223" mass="24939">MKTPITIEFPLAGEWLVGADGTEAGHERAFDFLRVDKKLKASRRAAWRELFQAVPLEEYYAWGQPMLAPFHGTVLAAVDGSEEIATSYLRTLINTLFSKQGNAELQQLQEAGAGDIRHFAGNHVILQSAEDTEVYAFLAHARKGSVCVTAGQQVEHLQKLAEVGNSGQSMTPHLHFQLMNQANPINAETLECRFRAYEVLVNDHWKKCELSVPKRRQRIRAVG</sequence>
<dbReference type="Pfam" id="PF01551">
    <property type="entry name" value="Peptidase_M23"/>
    <property type="match status" value="1"/>
</dbReference>
<dbReference type="PANTHER" id="PTHR21666">
    <property type="entry name" value="PEPTIDASE-RELATED"/>
    <property type="match status" value="1"/>
</dbReference>
<evidence type="ECO:0000259" key="1">
    <source>
        <dbReference type="Pfam" id="PF01551"/>
    </source>
</evidence>
<dbReference type="RefSeq" id="WP_186954863.1">
    <property type="nucleotide sequence ID" value="NZ_JACOFX010000009.1"/>
</dbReference>
<name>A0ABR6ZCN3_9BURK</name>
<evidence type="ECO:0000313" key="2">
    <source>
        <dbReference type="EMBL" id="MBC3909341.1"/>
    </source>
</evidence>
<gene>
    <name evidence="2" type="ORF">H8L47_17420</name>
</gene>
<dbReference type="SUPFAM" id="SSF51261">
    <property type="entry name" value="Duplicated hybrid motif"/>
    <property type="match status" value="1"/>
</dbReference>
<dbReference type="InterPro" id="IPR011055">
    <property type="entry name" value="Dup_hybrid_motif"/>
</dbReference>
<accession>A0ABR6ZCN3</accession>
<dbReference type="Gene3D" id="2.70.70.10">
    <property type="entry name" value="Glucose Permease (Domain IIA)"/>
    <property type="match status" value="1"/>
</dbReference>
<proteinExistence type="predicted"/>
<dbReference type="InterPro" id="IPR050570">
    <property type="entry name" value="Cell_wall_metabolism_enzyme"/>
</dbReference>
<dbReference type="Proteomes" id="UP000646911">
    <property type="component" value="Unassembled WGS sequence"/>
</dbReference>
<keyword evidence="3" id="KW-1185">Reference proteome</keyword>
<dbReference type="CDD" id="cd12797">
    <property type="entry name" value="M23_peptidase"/>
    <property type="match status" value="1"/>
</dbReference>